<evidence type="ECO:0000256" key="1">
    <source>
        <dbReference type="ARBA" id="ARBA00009219"/>
    </source>
</evidence>
<reference evidence="6 7" key="1">
    <citation type="submission" date="2023-01" db="EMBL/GenBank/DDBJ databases">
        <title>Analysis of 21 Apiospora genomes using comparative genomics revels a genus with tremendous synthesis potential of carbohydrate active enzymes and secondary metabolites.</title>
        <authorList>
            <person name="Sorensen T."/>
        </authorList>
    </citation>
    <scope>NUCLEOTIDE SEQUENCE [LARGE SCALE GENOMIC DNA]</scope>
    <source>
        <strain evidence="6 7">CBS 24483</strain>
    </source>
</reference>
<feature type="region of interest" description="Disordered" evidence="3">
    <location>
        <begin position="341"/>
        <end position="398"/>
    </location>
</feature>
<evidence type="ECO:0000256" key="3">
    <source>
        <dbReference type="SAM" id="MobiDB-lite"/>
    </source>
</evidence>
<dbReference type="InterPro" id="IPR036291">
    <property type="entry name" value="NAD(P)-bd_dom_sf"/>
</dbReference>
<evidence type="ECO:0000256" key="2">
    <source>
        <dbReference type="ARBA" id="ARBA00023002"/>
    </source>
</evidence>
<gene>
    <name evidence="6" type="ORF">PG986_006965</name>
</gene>
<feature type="domain" description="3-beta hydroxysteroid dehydrogenase/isomerase" evidence="5">
    <location>
        <begin position="79"/>
        <end position="364"/>
    </location>
</feature>
<keyword evidence="4" id="KW-0472">Membrane</keyword>
<proteinExistence type="inferred from homology"/>
<dbReference type="Proteomes" id="UP001391051">
    <property type="component" value="Unassembled WGS sequence"/>
</dbReference>
<dbReference type="Pfam" id="PF01073">
    <property type="entry name" value="3Beta_HSD"/>
    <property type="match status" value="1"/>
</dbReference>
<keyword evidence="7" id="KW-1185">Reference proteome</keyword>
<dbReference type="Gene3D" id="3.40.50.720">
    <property type="entry name" value="NAD(P)-binding Rossmann-like Domain"/>
    <property type="match status" value="1"/>
</dbReference>
<evidence type="ECO:0000259" key="5">
    <source>
        <dbReference type="Pfam" id="PF01073"/>
    </source>
</evidence>
<feature type="transmembrane region" description="Helical" evidence="4">
    <location>
        <begin position="6"/>
        <end position="25"/>
    </location>
</feature>
<dbReference type="InterPro" id="IPR050177">
    <property type="entry name" value="Lipid_A_modif_metabolic_enz"/>
</dbReference>
<dbReference type="EMBL" id="JAQQWE010000005">
    <property type="protein sequence ID" value="KAK7951237.1"/>
    <property type="molecule type" value="Genomic_DNA"/>
</dbReference>
<dbReference type="PANTHER" id="PTHR43245:SF51">
    <property type="entry name" value="SHORT CHAIN DEHYDROGENASE_REDUCTASE FAMILY 42E, MEMBER 2"/>
    <property type="match status" value="1"/>
</dbReference>
<feature type="region of interest" description="Disordered" evidence="3">
    <location>
        <begin position="475"/>
        <end position="495"/>
    </location>
</feature>
<evidence type="ECO:0000313" key="6">
    <source>
        <dbReference type="EMBL" id="KAK7951237.1"/>
    </source>
</evidence>
<feature type="compositionally biased region" description="Gly residues" evidence="3">
    <location>
        <begin position="480"/>
        <end position="493"/>
    </location>
</feature>
<dbReference type="PANTHER" id="PTHR43245">
    <property type="entry name" value="BIFUNCTIONAL POLYMYXIN RESISTANCE PROTEIN ARNA"/>
    <property type="match status" value="1"/>
</dbReference>
<dbReference type="RefSeq" id="XP_066699299.1">
    <property type="nucleotide sequence ID" value="XM_066843187.1"/>
</dbReference>
<dbReference type="InterPro" id="IPR002225">
    <property type="entry name" value="3Beta_OHSteriod_DH/Estase"/>
</dbReference>
<comment type="caution">
    <text evidence="6">The sequence shown here is derived from an EMBL/GenBank/DDBJ whole genome shotgun (WGS) entry which is preliminary data.</text>
</comment>
<evidence type="ECO:0000313" key="7">
    <source>
        <dbReference type="Proteomes" id="UP001391051"/>
    </source>
</evidence>
<protein>
    <recommendedName>
        <fullName evidence="5">3-beta hydroxysteroid dehydrogenase/isomerase domain-containing protein</fullName>
    </recommendedName>
</protein>
<organism evidence="6 7">
    <name type="scientific">Apiospora aurea</name>
    <dbReference type="NCBI Taxonomy" id="335848"/>
    <lineage>
        <taxon>Eukaryota</taxon>
        <taxon>Fungi</taxon>
        <taxon>Dikarya</taxon>
        <taxon>Ascomycota</taxon>
        <taxon>Pezizomycotina</taxon>
        <taxon>Sordariomycetes</taxon>
        <taxon>Xylariomycetidae</taxon>
        <taxon>Amphisphaeriales</taxon>
        <taxon>Apiosporaceae</taxon>
        <taxon>Apiospora</taxon>
    </lineage>
</organism>
<keyword evidence="4" id="KW-1133">Transmembrane helix</keyword>
<evidence type="ECO:0000256" key="4">
    <source>
        <dbReference type="SAM" id="Phobius"/>
    </source>
</evidence>
<dbReference type="SUPFAM" id="SSF51735">
    <property type="entry name" value="NAD(P)-binding Rossmann-fold domains"/>
    <property type="match status" value="1"/>
</dbReference>
<feature type="compositionally biased region" description="Low complexity" evidence="3">
    <location>
        <begin position="380"/>
        <end position="392"/>
    </location>
</feature>
<name>A0ABR1QB86_9PEZI</name>
<sequence length="515" mass="55952">MDWLQAHPFATAAVAVVTLAVLYFWKLNLALTTTPPEVLALSPHRWTKQEIRATYERLERAPLRWTAHLPPARPNRRYVVVGGSGGVGGQLTLHLLERGQSPESIRNVDFRAPARPDMRDGPAGRVDFVQADITDAASVDAAFAKPWPTTVGNDDAKGPMGLTVFHTAAMIVPHERCEATYDRVARVNVGGTRHVLDAARKAGASVLVATSSASTALRPVGYLSSWFRRWPRHYVQVLDESDFDQPLRPHGEYFGNYARAKATAERLVCGANGPDFRTGVIRPANGIYGTSVGDQLVGLCLRSGSFPSWIPNICQNLVHASHVSIGHLLFEAALLDHNQDDDDDDDGNLPGCAGRPFVITDPNPPPDLPRHLRRLRDPGQDPLQGPGPAARAHAADRVRHRVLRHARTAAAVAPGLAPAPGPDRHAAARHLLRLDAHARDRRGRPEAGRRGRAGLPRRLHHARGVCQQVLDWNREHAGDGEGNGHNSGNGGLGDKVETMVKDVQNVATMPNAVRA</sequence>
<dbReference type="GeneID" id="92076249"/>
<keyword evidence="4" id="KW-0812">Transmembrane</keyword>
<keyword evidence="2" id="KW-0560">Oxidoreductase</keyword>
<accession>A0ABR1QB86</accession>
<comment type="similarity">
    <text evidence="1">Belongs to the 3-beta-HSD family.</text>
</comment>